<gene>
    <name evidence="1" type="ORF">MPOCJGCO_1726</name>
</gene>
<organism evidence="1 2">
    <name type="scientific">Methylobacterium trifolii</name>
    <dbReference type="NCBI Taxonomy" id="1003092"/>
    <lineage>
        <taxon>Bacteria</taxon>
        <taxon>Pseudomonadati</taxon>
        <taxon>Pseudomonadota</taxon>
        <taxon>Alphaproteobacteria</taxon>
        <taxon>Hyphomicrobiales</taxon>
        <taxon>Methylobacteriaceae</taxon>
        <taxon>Methylobacterium</taxon>
    </lineage>
</organism>
<accession>A0ABQ4TYL1</accession>
<dbReference type="Proteomes" id="UP001055057">
    <property type="component" value="Unassembled WGS sequence"/>
</dbReference>
<evidence type="ECO:0000313" key="1">
    <source>
        <dbReference type="EMBL" id="GJE59629.1"/>
    </source>
</evidence>
<dbReference type="EMBL" id="BPRB01000086">
    <property type="protein sequence ID" value="GJE59629.1"/>
    <property type="molecule type" value="Genomic_DNA"/>
</dbReference>
<comment type="caution">
    <text evidence="1">The sequence shown here is derived from an EMBL/GenBank/DDBJ whole genome shotgun (WGS) entry which is preliminary data.</text>
</comment>
<reference evidence="1" key="2">
    <citation type="submission" date="2021-08" db="EMBL/GenBank/DDBJ databases">
        <authorList>
            <person name="Tani A."/>
            <person name="Ola A."/>
            <person name="Ogura Y."/>
            <person name="Katsura K."/>
            <person name="Hayashi T."/>
        </authorList>
    </citation>
    <scope>NUCLEOTIDE SEQUENCE</scope>
    <source>
        <strain evidence="1">DSM 23632</strain>
    </source>
</reference>
<evidence type="ECO:0008006" key="3">
    <source>
        <dbReference type="Google" id="ProtNLM"/>
    </source>
</evidence>
<evidence type="ECO:0000313" key="2">
    <source>
        <dbReference type="Proteomes" id="UP001055057"/>
    </source>
</evidence>
<protein>
    <recommendedName>
        <fullName evidence="3">Transposase</fullName>
    </recommendedName>
</protein>
<sequence>MIVFEKLLAVPVYITGNVRGFSAQGYFEASHSCVKRFFTRKSCRPLYILFDSLQVQNETECKCERHSTKSNFFVGHAPLELFESLYG</sequence>
<reference evidence="1" key="1">
    <citation type="journal article" date="2021" name="Front. Microbiol.">
        <title>Comprehensive Comparative Genomics and Phenotyping of Methylobacterium Species.</title>
        <authorList>
            <person name="Alessa O."/>
            <person name="Ogura Y."/>
            <person name="Fujitani Y."/>
            <person name="Takami H."/>
            <person name="Hayashi T."/>
            <person name="Sahin N."/>
            <person name="Tani A."/>
        </authorList>
    </citation>
    <scope>NUCLEOTIDE SEQUENCE</scope>
    <source>
        <strain evidence="1">DSM 23632</strain>
    </source>
</reference>
<keyword evidence="2" id="KW-1185">Reference proteome</keyword>
<name>A0ABQ4TYL1_9HYPH</name>
<proteinExistence type="predicted"/>